<keyword evidence="4" id="KW-1185">Reference proteome</keyword>
<reference evidence="3 4" key="1">
    <citation type="submission" date="2020-02" db="EMBL/GenBank/DDBJ databases">
        <authorList>
            <person name="Ma Q."/>
            <person name="Huang Y."/>
            <person name="Song X."/>
            <person name="Pei D."/>
        </authorList>
    </citation>
    <scope>NUCLEOTIDE SEQUENCE [LARGE SCALE GENOMIC DNA]</scope>
    <source>
        <strain evidence="3">Sxm20200214</strain>
        <tissue evidence="3">Leaf</tissue>
    </source>
</reference>
<dbReference type="SUPFAM" id="SSF102114">
    <property type="entry name" value="Radical SAM enzymes"/>
    <property type="match status" value="1"/>
</dbReference>
<dbReference type="InterPro" id="IPR006638">
    <property type="entry name" value="Elp3/MiaA/NifB-like_rSAM"/>
</dbReference>
<dbReference type="Pfam" id="PF16199">
    <property type="entry name" value="Radical_SAM_C"/>
    <property type="match status" value="1"/>
</dbReference>
<feature type="region of interest" description="Disordered" evidence="1">
    <location>
        <begin position="1"/>
        <end position="58"/>
    </location>
</feature>
<feature type="compositionally biased region" description="Polar residues" evidence="1">
    <location>
        <begin position="506"/>
        <end position="529"/>
    </location>
</feature>
<dbReference type="InterPro" id="IPR032432">
    <property type="entry name" value="Radical_SAM_C"/>
</dbReference>
<dbReference type="GO" id="GO:0051536">
    <property type="term" value="F:iron-sulfur cluster binding"/>
    <property type="evidence" value="ECO:0007669"/>
    <property type="project" value="InterPro"/>
</dbReference>
<gene>
    <name evidence="3" type="ORF">Bca52824_002898</name>
</gene>
<feature type="compositionally biased region" description="Basic residues" evidence="1">
    <location>
        <begin position="30"/>
        <end position="43"/>
    </location>
</feature>
<feature type="compositionally biased region" description="Low complexity" evidence="1">
    <location>
        <begin position="150"/>
        <end position="166"/>
    </location>
</feature>
<feature type="compositionally biased region" description="Basic and acidic residues" evidence="1">
    <location>
        <begin position="197"/>
        <end position="206"/>
    </location>
</feature>
<dbReference type="AlphaFoldDB" id="A0A8X8BEQ5"/>
<feature type="compositionally biased region" description="Basic residues" evidence="1">
    <location>
        <begin position="392"/>
        <end position="403"/>
    </location>
</feature>
<feature type="compositionally biased region" description="Basic and acidic residues" evidence="1">
    <location>
        <begin position="288"/>
        <end position="301"/>
    </location>
</feature>
<evidence type="ECO:0000313" key="3">
    <source>
        <dbReference type="EMBL" id="KAG2331718.1"/>
    </source>
</evidence>
<dbReference type="GO" id="GO:0003824">
    <property type="term" value="F:catalytic activity"/>
    <property type="evidence" value="ECO:0007669"/>
    <property type="project" value="InterPro"/>
</dbReference>
<dbReference type="SMART" id="SM00729">
    <property type="entry name" value="Elp3"/>
    <property type="match status" value="1"/>
</dbReference>
<dbReference type="OrthoDB" id="1911931at2759"/>
<accession>A0A8X8BEQ5</accession>
<proteinExistence type="predicted"/>
<feature type="region of interest" description="Disordered" evidence="1">
    <location>
        <begin position="497"/>
        <end position="529"/>
    </location>
</feature>
<feature type="compositionally biased region" description="Polar residues" evidence="1">
    <location>
        <begin position="446"/>
        <end position="456"/>
    </location>
</feature>
<evidence type="ECO:0000256" key="1">
    <source>
        <dbReference type="SAM" id="MobiDB-lite"/>
    </source>
</evidence>
<name>A0A8X8BEQ5_BRACI</name>
<comment type="caution">
    <text evidence="3">The sequence shown here is derived from an EMBL/GenBank/DDBJ whole genome shotgun (WGS) entry which is preliminary data.</text>
</comment>
<feature type="region of interest" description="Disordered" evidence="1">
    <location>
        <begin position="430"/>
        <end position="457"/>
    </location>
</feature>
<feature type="domain" description="Elp3/MiaA/NifB-like radical SAM core" evidence="2">
    <location>
        <begin position="574"/>
        <end position="801"/>
    </location>
</feature>
<evidence type="ECO:0000259" key="2">
    <source>
        <dbReference type="SMART" id="SM00729"/>
    </source>
</evidence>
<dbReference type="EMBL" id="JAAMPC010000001">
    <property type="protein sequence ID" value="KAG2331718.1"/>
    <property type="molecule type" value="Genomic_DNA"/>
</dbReference>
<sequence>MATSVLNRTTTTLAKSSESGDDSSYSTRRSIPRRHRSLSRFSHRTPDPDADVTPMRKGKFVNTVRGSGFGEISLDDLAVEFFESFSSESGLSSSERGRSGSRKSSGGGGGDAAHSQRRGRSVSRAGSSGNGGVRRLDADTESSRRRRSLSRNPSKSGGLDPGSSNSSRRRSVSRQPPRERVNSGEKSGSAIRGRAIGTDREKESSRRQRSLSVVRRRIDNSESEGDQVQPSSNSRDVKKSGKSLNGGSGKPAASDHRQGPRRSLSQNPVKYHDGYSSHSSAVTDDEGKESSSIKHGTERIIRTVYAQNKVTPKKRDSLGNSDYGSQRKSHDDHHAISTFTKGYATKLQESEERKRDLLAEIMLEEQRGKEISMNLKELLTENSSEADEKPSRMRKRSKDRSRRLSMCLTDEAEQFIDEFISNIEDTDFSSFEDEKSESSSSFGLIKSQSSQSTTVPKSVPVEMDGVMLPWLQWETPDDTCAALTCLNKSPHTPNAKPFVWEYDPSQDASSGQRTSNGTISSRGSWSPYESATKTVSPIRRLKMDVSEYLKRPNSADILNESWKLRHRISSGSLIKTLVGSGTLFPCTMYNPYVQARSRIDQLKRLGHSVDKVEFILMGGTFMSLPAEYRDFFIRNLHDALSGHTSANVEEAVAYSEHSATKCIGMTIETRPDYCLGPHLRQMLTYGCTRLEIGVQSTYEDVARDTNRGHTVACVRLDSSFTFYVSVHYLAVVAHMMPDLPNVGVERDMESFKEFFESPSFRADGLKIYPTLVIRGTGLYELWKTGRYRNYPPEQLVDIVARILSMVPPWTRVYRVQRDIPMPLVTSGLKKEISVSWLWQEWMIWALNAVLDIHHKIKPEQVELVRQITLQTKVGRHSFHMKIHARYELHNLTSSSFIGK</sequence>
<protein>
    <recommendedName>
        <fullName evidence="2">Elp3/MiaA/NifB-like radical SAM core domain-containing protein</fullName>
    </recommendedName>
</protein>
<feature type="region of interest" description="Disordered" evidence="1">
    <location>
        <begin position="378"/>
        <end position="403"/>
    </location>
</feature>
<evidence type="ECO:0000313" key="4">
    <source>
        <dbReference type="Proteomes" id="UP000886595"/>
    </source>
</evidence>
<feature type="compositionally biased region" description="Basic and acidic residues" evidence="1">
    <location>
        <begin position="134"/>
        <end position="143"/>
    </location>
</feature>
<dbReference type="PANTHER" id="PTHR34466:SF1">
    <property type="entry name" value="OS06G0609800 PROTEIN"/>
    <property type="match status" value="1"/>
</dbReference>
<feature type="region of interest" description="Disordered" evidence="1">
    <location>
        <begin position="87"/>
        <end position="335"/>
    </location>
</feature>
<feature type="compositionally biased region" description="Polar residues" evidence="1">
    <location>
        <begin position="1"/>
        <end position="15"/>
    </location>
</feature>
<organism evidence="3 4">
    <name type="scientific">Brassica carinata</name>
    <name type="common">Ethiopian mustard</name>
    <name type="synonym">Abyssinian cabbage</name>
    <dbReference type="NCBI Taxonomy" id="52824"/>
    <lineage>
        <taxon>Eukaryota</taxon>
        <taxon>Viridiplantae</taxon>
        <taxon>Streptophyta</taxon>
        <taxon>Embryophyta</taxon>
        <taxon>Tracheophyta</taxon>
        <taxon>Spermatophyta</taxon>
        <taxon>Magnoliopsida</taxon>
        <taxon>eudicotyledons</taxon>
        <taxon>Gunneridae</taxon>
        <taxon>Pentapetalae</taxon>
        <taxon>rosids</taxon>
        <taxon>malvids</taxon>
        <taxon>Brassicales</taxon>
        <taxon>Brassicaceae</taxon>
        <taxon>Brassiceae</taxon>
        <taxon>Brassica</taxon>
    </lineage>
</organism>
<dbReference type="Proteomes" id="UP000886595">
    <property type="component" value="Unassembled WGS sequence"/>
</dbReference>
<dbReference type="PANTHER" id="PTHR34466">
    <property type="entry name" value="OS11G0129800 PROTEIN"/>
    <property type="match status" value="1"/>
</dbReference>
<dbReference type="InterPro" id="IPR058240">
    <property type="entry name" value="rSAM_sf"/>
</dbReference>